<dbReference type="InterPro" id="IPR013222">
    <property type="entry name" value="Glyco_hyd_98_carb-bd"/>
</dbReference>
<protein>
    <submittedName>
        <fullName evidence="2">NPCBM/NEW2 domain-containing protein</fullName>
    </submittedName>
</protein>
<accession>A0A939FQ97</accession>
<keyword evidence="3" id="KW-1185">Reference proteome</keyword>
<dbReference type="Pfam" id="PF08305">
    <property type="entry name" value="NPCBM"/>
    <property type="match status" value="1"/>
</dbReference>
<dbReference type="AlphaFoldDB" id="A0A939FQ97"/>
<dbReference type="InterPro" id="IPR008979">
    <property type="entry name" value="Galactose-bd-like_sf"/>
</dbReference>
<comment type="caution">
    <text evidence="2">The sequence shown here is derived from an EMBL/GenBank/DDBJ whole genome shotgun (WGS) entry which is preliminary data.</text>
</comment>
<dbReference type="Gene3D" id="2.60.120.1060">
    <property type="entry name" value="NPCBM/NEW2 domain"/>
    <property type="match status" value="1"/>
</dbReference>
<dbReference type="SUPFAM" id="SSF49785">
    <property type="entry name" value="Galactose-binding domain-like"/>
    <property type="match status" value="1"/>
</dbReference>
<proteinExistence type="predicted"/>
<name>A0A939FQ97_9ACTN</name>
<evidence type="ECO:0000313" key="2">
    <source>
        <dbReference type="EMBL" id="MBO0654052.1"/>
    </source>
</evidence>
<reference evidence="2" key="1">
    <citation type="submission" date="2021-03" db="EMBL/GenBank/DDBJ databases">
        <title>Streptomyces strains.</title>
        <authorList>
            <person name="Lund M.B."/>
            <person name="Toerring T."/>
        </authorList>
    </citation>
    <scope>NUCLEOTIDE SEQUENCE</scope>
    <source>
        <strain evidence="2">JCM 4242</strain>
    </source>
</reference>
<dbReference type="InterPro" id="IPR038637">
    <property type="entry name" value="NPCBM_sf"/>
</dbReference>
<dbReference type="EMBL" id="JAFMOF010000002">
    <property type="protein sequence ID" value="MBO0654052.1"/>
    <property type="molecule type" value="Genomic_DNA"/>
</dbReference>
<organism evidence="2 3">
    <name type="scientific">Streptomyces triculaminicus</name>
    <dbReference type="NCBI Taxonomy" id="2816232"/>
    <lineage>
        <taxon>Bacteria</taxon>
        <taxon>Bacillati</taxon>
        <taxon>Actinomycetota</taxon>
        <taxon>Actinomycetes</taxon>
        <taxon>Kitasatosporales</taxon>
        <taxon>Streptomycetaceae</taxon>
        <taxon>Streptomyces</taxon>
    </lineage>
</organism>
<sequence length="117" mass="13126">MGSVDLRGRTYPQSVSLRVDRDTLPANDVEYSLGGSWKRFVATIGVSDDSPTGGSLTFELNGDNRILYMQQLSKGDPRELRFAVAGMQTLKLKVKFTRGEYYDNYSHGVWGDARLEK</sequence>
<evidence type="ECO:0000259" key="1">
    <source>
        <dbReference type="Pfam" id="PF08305"/>
    </source>
</evidence>
<feature type="domain" description="Glycosyl hydrolase family 98 putative carbohydrate-binding module" evidence="1">
    <location>
        <begin position="26"/>
        <end position="115"/>
    </location>
</feature>
<gene>
    <name evidence="2" type="ORF">J1792_15105</name>
</gene>
<evidence type="ECO:0000313" key="3">
    <source>
        <dbReference type="Proteomes" id="UP000664781"/>
    </source>
</evidence>
<dbReference type="Proteomes" id="UP000664781">
    <property type="component" value="Unassembled WGS sequence"/>
</dbReference>